<dbReference type="AlphaFoldDB" id="A0A0E0BZ78"/>
<evidence type="ECO:0000313" key="3">
    <source>
        <dbReference type="Proteomes" id="UP000008021"/>
    </source>
</evidence>
<dbReference type="Gramene" id="OMERI01G07740.1">
    <property type="protein sequence ID" value="OMERI01G07740.1"/>
    <property type="gene ID" value="OMERI01G07740"/>
</dbReference>
<dbReference type="EnsemblPlants" id="OMERI01G07740.1">
    <property type="protein sequence ID" value="OMERI01G07740.1"/>
    <property type="gene ID" value="OMERI01G07740"/>
</dbReference>
<organism evidence="2">
    <name type="scientific">Oryza meridionalis</name>
    <dbReference type="NCBI Taxonomy" id="40149"/>
    <lineage>
        <taxon>Eukaryota</taxon>
        <taxon>Viridiplantae</taxon>
        <taxon>Streptophyta</taxon>
        <taxon>Embryophyta</taxon>
        <taxon>Tracheophyta</taxon>
        <taxon>Spermatophyta</taxon>
        <taxon>Magnoliopsida</taxon>
        <taxon>Liliopsida</taxon>
        <taxon>Poales</taxon>
        <taxon>Poaceae</taxon>
        <taxon>BOP clade</taxon>
        <taxon>Oryzoideae</taxon>
        <taxon>Oryzeae</taxon>
        <taxon>Oryzinae</taxon>
        <taxon>Oryza</taxon>
    </lineage>
</organism>
<proteinExistence type="predicted"/>
<evidence type="ECO:0000313" key="2">
    <source>
        <dbReference type="EnsemblPlants" id="OMERI01G07740.1"/>
    </source>
</evidence>
<sequence>MRRRMDGEPAPAPPWVFDAGRRRDPSHCGGPVDGEQPRVEEAAADDAEGGVFFVSPATLRDSA</sequence>
<dbReference type="HOGENOM" id="CLU_2889597_0_0_1"/>
<dbReference type="Proteomes" id="UP000008021">
    <property type="component" value="Chromosome 1"/>
</dbReference>
<reference evidence="2" key="2">
    <citation type="submission" date="2018-05" db="EMBL/GenBank/DDBJ databases">
        <title>OmerRS3 (Oryza meridionalis Reference Sequence Version 3).</title>
        <authorList>
            <person name="Zhang J."/>
            <person name="Kudrna D."/>
            <person name="Lee S."/>
            <person name="Talag J."/>
            <person name="Welchert J."/>
            <person name="Wing R.A."/>
        </authorList>
    </citation>
    <scope>NUCLEOTIDE SEQUENCE [LARGE SCALE GENOMIC DNA]</scope>
    <source>
        <strain evidence="2">cv. OR44</strain>
    </source>
</reference>
<protein>
    <submittedName>
        <fullName evidence="2">Uncharacterized protein</fullName>
    </submittedName>
</protein>
<keyword evidence="3" id="KW-1185">Reference proteome</keyword>
<name>A0A0E0BZ78_9ORYZ</name>
<evidence type="ECO:0000256" key="1">
    <source>
        <dbReference type="SAM" id="MobiDB-lite"/>
    </source>
</evidence>
<feature type="region of interest" description="Disordered" evidence="1">
    <location>
        <begin position="1"/>
        <end position="37"/>
    </location>
</feature>
<accession>A0A0E0BZ78</accession>
<reference evidence="2" key="1">
    <citation type="submission" date="2015-04" db="UniProtKB">
        <authorList>
            <consortium name="EnsemblPlants"/>
        </authorList>
    </citation>
    <scope>IDENTIFICATION</scope>
</reference>